<dbReference type="PANTHER" id="PTHR12318">
    <property type="entry name" value="TESTOSTERONE-REGULATED PROTEIN RP2"/>
    <property type="match status" value="1"/>
</dbReference>
<evidence type="ECO:0000256" key="7">
    <source>
        <dbReference type="SAM" id="MobiDB-lite"/>
    </source>
</evidence>
<dbReference type="GO" id="GO:0016818">
    <property type="term" value="F:hydrolase activity, acting on acid anhydrides, in phosphorus-containing anhydrides"/>
    <property type="evidence" value="ECO:0007669"/>
    <property type="project" value="InterPro"/>
</dbReference>
<reference evidence="10" key="1">
    <citation type="journal article" date="2012" name="Science">
        <title>The Paleozoic origin of enzymatic lignin decomposition reconstructed from 31 fungal genomes.</title>
        <authorList>
            <person name="Floudas D."/>
            <person name="Binder M."/>
            <person name="Riley R."/>
            <person name="Barry K."/>
            <person name="Blanchette R.A."/>
            <person name="Henrissat B."/>
            <person name="Martinez A.T."/>
            <person name="Otillar R."/>
            <person name="Spatafora J.W."/>
            <person name="Yadav J.S."/>
            <person name="Aerts A."/>
            <person name="Benoit I."/>
            <person name="Boyd A."/>
            <person name="Carlson A."/>
            <person name="Copeland A."/>
            <person name="Coutinho P.M."/>
            <person name="de Vries R.P."/>
            <person name="Ferreira P."/>
            <person name="Findley K."/>
            <person name="Foster B."/>
            <person name="Gaskell J."/>
            <person name="Glotzer D."/>
            <person name="Gorecki P."/>
            <person name="Heitman J."/>
            <person name="Hesse C."/>
            <person name="Hori C."/>
            <person name="Igarashi K."/>
            <person name="Jurgens J.A."/>
            <person name="Kallen N."/>
            <person name="Kersten P."/>
            <person name="Kohler A."/>
            <person name="Kuees U."/>
            <person name="Kumar T.K.A."/>
            <person name="Kuo A."/>
            <person name="LaButti K."/>
            <person name="Larrondo L.F."/>
            <person name="Lindquist E."/>
            <person name="Ling A."/>
            <person name="Lombard V."/>
            <person name="Lucas S."/>
            <person name="Lundell T."/>
            <person name="Martin R."/>
            <person name="McLaughlin D.J."/>
            <person name="Morgenstern I."/>
            <person name="Morin E."/>
            <person name="Murat C."/>
            <person name="Nagy L.G."/>
            <person name="Nolan M."/>
            <person name="Ohm R.A."/>
            <person name="Patyshakuliyeva A."/>
            <person name="Rokas A."/>
            <person name="Ruiz-Duenas F.J."/>
            <person name="Sabat G."/>
            <person name="Salamov A."/>
            <person name="Samejima M."/>
            <person name="Schmutz J."/>
            <person name="Slot J.C."/>
            <person name="St John F."/>
            <person name="Stenlid J."/>
            <person name="Sun H."/>
            <person name="Sun S."/>
            <person name="Syed K."/>
            <person name="Tsang A."/>
            <person name="Wiebenga A."/>
            <person name="Young D."/>
            <person name="Pisabarro A."/>
            <person name="Eastwood D.C."/>
            <person name="Martin F."/>
            <person name="Cullen D."/>
            <person name="Grigoriev I.V."/>
            <person name="Hibbett D.S."/>
        </authorList>
    </citation>
    <scope>NUCLEOTIDE SEQUENCE [LARGE SCALE GENOMIC DNA]</scope>
    <source>
        <strain evidence="10">RWD-64-598 SS2</strain>
    </source>
</reference>
<evidence type="ECO:0000256" key="1">
    <source>
        <dbReference type="ARBA" id="ARBA00001936"/>
    </source>
</evidence>
<protein>
    <recommendedName>
        <fullName evidence="8">Nudix hydrolase domain-containing protein</fullName>
    </recommendedName>
</protein>
<dbReference type="GeneID" id="19211803"/>
<comment type="caution">
    <text evidence="9">The sequence shown here is derived from an EMBL/GenBank/DDBJ whole genome shotgun (WGS) entry which is preliminary data.</text>
</comment>
<gene>
    <name evidence="9" type="ORF">CONPUDRAFT_97199</name>
</gene>
<evidence type="ECO:0000256" key="2">
    <source>
        <dbReference type="ARBA" id="ARBA00001946"/>
    </source>
</evidence>
<evidence type="ECO:0000313" key="10">
    <source>
        <dbReference type="Proteomes" id="UP000053558"/>
    </source>
</evidence>
<sequence length="310" mass="33426">MPAAKPTPAEPRPSASLIVINDKNEILLVQRNPKARSFAGQYVFPGGNYDPKQDTSLAITAIRETFEESGLLLAKSAADSPPLSDAALDAARTAIHGQTLAFQTFLAQHSLAADVNALLPFTTWVTPPAQPRRFRTQFFLAFLAPSPSSPSAGAGAGAANFTSGTKSDRLPTPDGGQEVILAQFVHPADAIAHFKAGTIGMFPPQYYILDTLRPLLAGRRTTEAQRQRLAALSRSAFGALEINPKVTMVEGGDREARFFLYEGDELRGGAPGTIHRAECRLKNGVFADIELKRNFDLFTDIESVIPKPKL</sequence>
<dbReference type="Proteomes" id="UP000053558">
    <property type="component" value="Unassembled WGS sequence"/>
</dbReference>
<organism evidence="9 10">
    <name type="scientific">Coniophora puteana (strain RWD-64-598)</name>
    <name type="common">Brown rot fungus</name>
    <dbReference type="NCBI Taxonomy" id="741705"/>
    <lineage>
        <taxon>Eukaryota</taxon>
        <taxon>Fungi</taxon>
        <taxon>Dikarya</taxon>
        <taxon>Basidiomycota</taxon>
        <taxon>Agaricomycotina</taxon>
        <taxon>Agaricomycetes</taxon>
        <taxon>Agaricomycetidae</taxon>
        <taxon>Boletales</taxon>
        <taxon>Coniophorineae</taxon>
        <taxon>Coniophoraceae</taxon>
        <taxon>Coniophora</taxon>
    </lineage>
</organism>
<dbReference type="InterPro" id="IPR000086">
    <property type="entry name" value="NUDIX_hydrolase_dom"/>
</dbReference>
<dbReference type="CDD" id="cd18870">
    <property type="entry name" value="NUDIX_AcylCoAdiphos_Nudt19"/>
    <property type="match status" value="1"/>
</dbReference>
<evidence type="ECO:0000256" key="5">
    <source>
        <dbReference type="ARBA" id="ARBA00022842"/>
    </source>
</evidence>
<dbReference type="InterPro" id="IPR039121">
    <property type="entry name" value="NUDT19"/>
</dbReference>
<dbReference type="RefSeq" id="XP_007764519.1">
    <property type="nucleotide sequence ID" value="XM_007766329.1"/>
</dbReference>
<dbReference type="PROSITE" id="PS51462">
    <property type="entry name" value="NUDIX"/>
    <property type="match status" value="1"/>
</dbReference>
<evidence type="ECO:0000256" key="4">
    <source>
        <dbReference type="ARBA" id="ARBA00022801"/>
    </source>
</evidence>
<dbReference type="PANTHER" id="PTHR12318:SF0">
    <property type="entry name" value="ACYL-COENZYME A DIPHOSPHATASE NUDT19"/>
    <property type="match status" value="1"/>
</dbReference>
<dbReference type="KEGG" id="cput:CONPUDRAFT_97199"/>
<dbReference type="GO" id="GO:0005739">
    <property type="term" value="C:mitochondrion"/>
    <property type="evidence" value="ECO:0007669"/>
    <property type="project" value="TreeGrafter"/>
</dbReference>
<dbReference type="InterPro" id="IPR015797">
    <property type="entry name" value="NUDIX_hydrolase-like_dom_sf"/>
</dbReference>
<keyword evidence="10" id="KW-1185">Reference proteome</keyword>
<dbReference type="OrthoDB" id="1695362at2759"/>
<dbReference type="EMBL" id="JH711574">
    <property type="protein sequence ID" value="EIW84837.1"/>
    <property type="molecule type" value="Genomic_DNA"/>
</dbReference>
<dbReference type="GO" id="GO:0046872">
    <property type="term" value="F:metal ion binding"/>
    <property type="evidence" value="ECO:0007669"/>
    <property type="project" value="UniProtKB-KW"/>
</dbReference>
<dbReference type="AlphaFoldDB" id="A0A5M3N0R4"/>
<keyword evidence="4" id="KW-0378">Hydrolase</keyword>
<proteinExistence type="predicted"/>
<keyword evidence="3" id="KW-0479">Metal-binding</keyword>
<evidence type="ECO:0000256" key="6">
    <source>
        <dbReference type="ARBA" id="ARBA00023211"/>
    </source>
</evidence>
<keyword evidence="6" id="KW-0464">Manganese</keyword>
<comment type="cofactor">
    <cofactor evidence="2">
        <name>Mg(2+)</name>
        <dbReference type="ChEBI" id="CHEBI:18420"/>
    </cofactor>
</comment>
<dbReference type="SUPFAM" id="SSF55811">
    <property type="entry name" value="Nudix"/>
    <property type="match status" value="1"/>
</dbReference>
<accession>A0A5M3N0R4</accession>
<feature type="domain" description="Nudix hydrolase" evidence="8">
    <location>
        <begin position="10"/>
        <end position="207"/>
    </location>
</feature>
<keyword evidence="5" id="KW-0460">Magnesium</keyword>
<evidence type="ECO:0000256" key="3">
    <source>
        <dbReference type="ARBA" id="ARBA00022723"/>
    </source>
</evidence>
<dbReference type="Pfam" id="PF00293">
    <property type="entry name" value="NUDIX"/>
    <property type="match status" value="1"/>
</dbReference>
<feature type="region of interest" description="Disordered" evidence="7">
    <location>
        <begin position="153"/>
        <end position="173"/>
    </location>
</feature>
<evidence type="ECO:0000313" key="9">
    <source>
        <dbReference type="EMBL" id="EIW84837.1"/>
    </source>
</evidence>
<dbReference type="Gene3D" id="3.90.79.10">
    <property type="entry name" value="Nucleoside Triphosphate Pyrophosphohydrolase"/>
    <property type="match status" value="1"/>
</dbReference>
<evidence type="ECO:0000259" key="8">
    <source>
        <dbReference type="PROSITE" id="PS51462"/>
    </source>
</evidence>
<name>A0A5M3N0R4_CONPW</name>
<dbReference type="OMA" id="KHEHIPK"/>
<comment type="cofactor">
    <cofactor evidence="1">
        <name>Mn(2+)</name>
        <dbReference type="ChEBI" id="CHEBI:29035"/>
    </cofactor>
</comment>